<protein>
    <submittedName>
        <fullName evidence="1">Uncharacterized protein</fullName>
    </submittedName>
</protein>
<gene>
    <name evidence="1" type="ORF">UFOVP112_444</name>
</gene>
<dbReference type="EMBL" id="LR796233">
    <property type="protein sequence ID" value="CAB4129346.1"/>
    <property type="molecule type" value="Genomic_DNA"/>
</dbReference>
<accession>A0A6J5L7Z8</accession>
<proteinExistence type="predicted"/>
<evidence type="ECO:0000313" key="1">
    <source>
        <dbReference type="EMBL" id="CAB4129346.1"/>
    </source>
</evidence>
<name>A0A6J5L7Z8_9CAUD</name>
<sequence>MKRLLIALSVVALNGCALYDAYMMTGYDSNEYRIITEIRTDAGVYKDQCDAVEASRTNAMAISHKTMLFQNYESQIPRNSNGINASRELNKIAQGLKDRYKDPKTPVSAAFCRLKFTSIENSAETIQHVVGNRPR</sequence>
<organism evidence="1">
    <name type="scientific">uncultured Caudovirales phage</name>
    <dbReference type="NCBI Taxonomy" id="2100421"/>
    <lineage>
        <taxon>Viruses</taxon>
        <taxon>Duplodnaviria</taxon>
        <taxon>Heunggongvirae</taxon>
        <taxon>Uroviricota</taxon>
        <taxon>Caudoviricetes</taxon>
        <taxon>Peduoviridae</taxon>
        <taxon>Maltschvirus</taxon>
        <taxon>Maltschvirus maltsch</taxon>
    </lineage>
</organism>
<reference evidence="1" key="1">
    <citation type="submission" date="2020-04" db="EMBL/GenBank/DDBJ databases">
        <authorList>
            <person name="Chiriac C."/>
            <person name="Salcher M."/>
            <person name="Ghai R."/>
            <person name="Kavagutti S V."/>
        </authorList>
    </citation>
    <scope>NUCLEOTIDE SEQUENCE</scope>
</reference>